<organism evidence="6 7">
    <name type="scientific">Comamonas resistens</name>
    <dbReference type="NCBI Taxonomy" id="3046670"/>
    <lineage>
        <taxon>Bacteria</taxon>
        <taxon>Pseudomonadati</taxon>
        <taxon>Pseudomonadota</taxon>
        <taxon>Betaproteobacteria</taxon>
        <taxon>Burkholderiales</taxon>
        <taxon>Comamonadaceae</taxon>
        <taxon>Comamonas</taxon>
    </lineage>
</organism>
<proteinExistence type="predicted"/>
<reference evidence="6 7" key="1">
    <citation type="submission" date="2023-05" db="EMBL/GenBank/DDBJ databases">
        <authorList>
            <person name="Yin Y."/>
            <person name="Lu Z."/>
        </authorList>
    </citation>
    <scope>NUCLEOTIDE SEQUENCE [LARGE SCALE GENOMIC DNA]</scope>
    <source>
        <strain evidence="6 7">ZM22</strain>
    </source>
</reference>
<keyword evidence="3" id="KW-0472">Membrane</keyword>
<dbReference type="PANTHER" id="PTHR30386">
    <property type="entry name" value="MEMBRANE FUSION SUBUNIT OF EMRAB-TOLC MULTIDRUG EFFLUX PUMP"/>
    <property type="match status" value="1"/>
</dbReference>
<accession>A0ABY8T1V1</accession>
<evidence type="ECO:0000313" key="6">
    <source>
        <dbReference type="EMBL" id="WHS67656.1"/>
    </source>
</evidence>
<feature type="compositionally biased region" description="Low complexity" evidence="2">
    <location>
        <begin position="7"/>
        <end position="25"/>
    </location>
</feature>
<evidence type="ECO:0000256" key="2">
    <source>
        <dbReference type="SAM" id="MobiDB-lite"/>
    </source>
</evidence>
<dbReference type="InterPro" id="IPR058792">
    <property type="entry name" value="Beta-barrel_RND_2"/>
</dbReference>
<feature type="region of interest" description="Disordered" evidence="2">
    <location>
        <begin position="1"/>
        <end position="27"/>
    </location>
</feature>
<evidence type="ECO:0000256" key="3">
    <source>
        <dbReference type="SAM" id="Phobius"/>
    </source>
</evidence>
<feature type="coiled-coil region" evidence="1">
    <location>
        <begin position="111"/>
        <end position="175"/>
    </location>
</feature>
<dbReference type="Gene3D" id="2.40.30.170">
    <property type="match status" value="1"/>
</dbReference>
<keyword evidence="1" id="KW-0175">Coiled coil</keyword>
<dbReference type="EMBL" id="CP125947">
    <property type="protein sequence ID" value="WHS67656.1"/>
    <property type="molecule type" value="Genomic_DNA"/>
</dbReference>
<gene>
    <name evidence="6" type="ORF">QMY55_11310</name>
</gene>
<evidence type="ECO:0000256" key="1">
    <source>
        <dbReference type="SAM" id="Coils"/>
    </source>
</evidence>
<dbReference type="PRINTS" id="PR01490">
    <property type="entry name" value="RTXTOXIND"/>
</dbReference>
<evidence type="ECO:0000313" key="7">
    <source>
        <dbReference type="Proteomes" id="UP001240697"/>
    </source>
</evidence>
<evidence type="ECO:0000259" key="4">
    <source>
        <dbReference type="Pfam" id="PF25917"/>
    </source>
</evidence>
<dbReference type="RefSeq" id="WP_283488683.1">
    <property type="nucleotide sequence ID" value="NZ_CP125947.1"/>
</dbReference>
<dbReference type="Gene3D" id="1.10.287.470">
    <property type="entry name" value="Helix hairpin bin"/>
    <property type="match status" value="2"/>
</dbReference>
<keyword evidence="3" id="KW-1133">Transmembrane helix</keyword>
<dbReference type="InterPro" id="IPR058625">
    <property type="entry name" value="MdtA-like_BSH"/>
</dbReference>
<evidence type="ECO:0000259" key="5">
    <source>
        <dbReference type="Pfam" id="PF25954"/>
    </source>
</evidence>
<feature type="domain" description="CusB-like beta-barrel" evidence="5">
    <location>
        <begin position="278"/>
        <end position="321"/>
    </location>
</feature>
<dbReference type="InterPro" id="IPR050739">
    <property type="entry name" value="MFP"/>
</dbReference>
<feature type="transmembrane region" description="Helical" evidence="3">
    <location>
        <begin position="39"/>
        <end position="60"/>
    </location>
</feature>
<dbReference type="Pfam" id="PF25917">
    <property type="entry name" value="BSH_RND"/>
    <property type="match status" value="1"/>
</dbReference>
<keyword evidence="3" id="KW-0812">Transmembrane</keyword>
<name>A0ABY8T1V1_9BURK</name>
<dbReference type="PANTHER" id="PTHR30386:SF24">
    <property type="entry name" value="MULTIDRUG RESISTANCE EFFLUX PUMP"/>
    <property type="match status" value="1"/>
</dbReference>
<sequence length="423" mass="44460">MSDSQKTSSAAAPAPAPASTSAAALPPTPKKIKPSLRSVLIMMVVALAGILLVLRAWNLWPFSNSVVTTDNAYVRGAVTVLAPQVNGYVTEVLVKDYEQVKAGQPLVRIDSRTYEAAVAQAQAQLANAQAQLANSDQTQAQNRATLGASRAGLAAVQAEAERSQAELKRVQELAERGSVSLNERDKVRATARLAATNVAKAQADIDINQEKIKATTVGRDSLKAQVQMAEAQLRQAQINLDNTVVHAPSDGQVSEVSVRKGQYVAAGTQLMYVVPPTFWVVANYKETQTAHVQIGQAVSFSVDALGGTHLKGHVLEIAPATGSEFSVLKADNATGNFTKVVQRLPIKIAIDEGQPEAARLRPGMSVIVRLDTAQKIEQPAQSRKGTEANLAEEPAAAMAPAAAVSTAAVSTAAVSTAAEQAKP</sequence>
<dbReference type="Gene3D" id="2.40.50.100">
    <property type="match status" value="1"/>
</dbReference>
<feature type="domain" description="Multidrug resistance protein MdtA-like barrel-sandwich hybrid" evidence="4">
    <location>
        <begin position="81"/>
        <end position="274"/>
    </location>
</feature>
<dbReference type="SUPFAM" id="SSF111369">
    <property type="entry name" value="HlyD-like secretion proteins"/>
    <property type="match status" value="2"/>
</dbReference>
<keyword evidence="7" id="KW-1185">Reference proteome</keyword>
<dbReference type="Pfam" id="PF25954">
    <property type="entry name" value="Beta-barrel_RND_2"/>
    <property type="match status" value="1"/>
</dbReference>
<protein>
    <submittedName>
        <fullName evidence="6">HlyD family secretion protein</fullName>
    </submittedName>
</protein>
<dbReference type="Proteomes" id="UP001240697">
    <property type="component" value="Chromosome"/>
</dbReference>